<dbReference type="SUPFAM" id="SSF52540">
    <property type="entry name" value="P-loop containing nucleoside triphosphate hydrolases"/>
    <property type="match status" value="1"/>
</dbReference>
<gene>
    <name evidence="2" type="primary">mobB</name>
    <name evidence="2" type="ORF">V6255_13610</name>
</gene>
<protein>
    <submittedName>
        <fullName evidence="2">Molybdopterin-guanine dinucleotide biosynthesis protein B</fullName>
    </submittedName>
</protein>
<dbReference type="NCBIfam" id="TIGR00176">
    <property type="entry name" value="mobB"/>
    <property type="match status" value="1"/>
</dbReference>
<dbReference type="Pfam" id="PF03205">
    <property type="entry name" value="MobB"/>
    <property type="match status" value="1"/>
</dbReference>
<dbReference type="RefSeq" id="WP_341628649.1">
    <property type="nucleotide sequence ID" value="NZ_JBAKBA010000035.1"/>
</dbReference>
<reference evidence="2 3" key="1">
    <citation type="submission" date="2024-02" db="EMBL/GenBank/DDBJ databases">
        <title>Bacteria isolated from the canopy kelp, Nereocystis luetkeana.</title>
        <authorList>
            <person name="Pfister C.A."/>
            <person name="Younker I.T."/>
            <person name="Light S.H."/>
        </authorList>
    </citation>
    <scope>NUCLEOTIDE SEQUENCE [LARGE SCALE GENOMIC DNA]</scope>
    <source>
        <strain evidence="2 3">TI.2.07</strain>
    </source>
</reference>
<dbReference type="InterPro" id="IPR052539">
    <property type="entry name" value="MGD_biosynthesis_adapter"/>
</dbReference>
<dbReference type="PANTHER" id="PTHR40072">
    <property type="entry name" value="MOLYBDOPTERIN-GUANINE DINUCLEOTIDE BIOSYNTHESIS ADAPTER PROTEIN-RELATED"/>
    <property type="match status" value="1"/>
</dbReference>
<name>A0ABU9HEN7_9GAMM</name>
<dbReference type="Gene3D" id="3.40.50.300">
    <property type="entry name" value="P-loop containing nucleotide triphosphate hydrolases"/>
    <property type="match status" value="1"/>
</dbReference>
<evidence type="ECO:0000313" key="2">
    <source>
        <dbReference type="EMBL" id="MEL0660173.1"/>
    </source>
</evidence>
<evidence type="ECO:0000259" key="1">
    <source>
        <dbReference type="Pfam" id="PF03205"/>
    </source>
</evidence>
<dbReference type="Proteomes" id="UP001366060">
    <property type="component" value="Unassembled WGS sequence"/>
</dbReference>
<dbReference type="EMBL" id="JBAKBA010000035">
    <property type="protein sequence ID" value="MEL0660173.1"/>
    <property type="molecule type" value="Genomic_DNA"/>
</dbReference>
<accession>A0ABU9HEN7</accession>
<keyword evidence="3" id="KW-1185">Reference proteome</keyword>
<organism evidence="2 3">
    <name type="scientific">Psychromonas arctica</name>
    <dbReference type="NCBI Taxonomy" id="168275"/>
    <lineage>
        <taxon>Bacteria</taxon>
        <taxon>Pseudomonadati</taxon>
        <taxon>Pseudomonadota</taxon>
        <taxon>Gammaproteobacteria</taxon>
        <taxon>Alteromonadales</taxon>
        <taxon>Psychromonadaceae</taxon>
        <taxon>Psychromonas</taxon>
    </lineage>
</organism>
<evidence type="ECO:0000313" key="3">
    <source>
        <dbReference type="Proteomes" id="UP001366060"/>
    </source>
</evidence>
<dbReference type="InterPro" id="IPR004435">
    <property type="entry name" value="MobB_dom"/>
</dbReference>
<feature type="domain" description="Molybdopterin-guanine dinucleotide biosynthesis protein B (MobB)" evidence="1">
    <location>
        <begin position="12"/>
        <end position="145"/>
    </location>
</feature>
<dbReference type="InterPro" id="IPR027417">
    <property type="entry name" value="P-loop_NTPase"/>
</dbReference>
<sequence length="176" mass="19802">MTSVTKFPVPLLGFAAFSGTGKTTLIELLIPLLIEQGLRIALVKHSHHDIEMDKPGKDSYRLRKAGASQVVLAGTHRSICFHEHEQAHDSQLNEQLALLNTDCLDLVLVEGYRDQAFPKIELHRNVLEKPFLYPNDSNIIALVCDQYVEAGDLPLFDFTQLQQLVTFILKRIVTVL</sequence>
<proteinExistence type="predicted"/>
<comment type="caution">
    <text evidence="2">The sequence shown here is derived from an EMBL/GenBank/DDBJ whole genome shotgun (WGS) entry which is preliminary data.</text>
</comment>
<dbReference type="PANTHER" id="PTHR40072:SF1">
    <property type="entry name" value="MOLYBDOPTERIN-GUANINE DINUCLEOTIDE BIOSYNTHESIS ADAPTER PROTEIN"/>
    <property type="match status" value="1"/>
</dbReference>
<dbReference type="CDD" id="cd03116">
    <property type="entry name" value="MobB"/>
    <property type="match status" value="1"/>
</dbReference>